<dbReference type="EMBL" id="HACG01001552">
    <property type="protein sequence ID" value="CEK48417.1"/>
    <property type="molecule type" value="Transcribed_RNA"/>
</dbReference>
<reference evidence="2" key="1">
    <citation type="submission" date="2014-12" db="EMBL/GenBank/DDBJ databases">
        <title>Insight into the proteome of Arion vulgaris.</title>
        <authorList>
            <person name="Aradska J."/>
            <person name="Bulat T."/>
            <person name="Smidak R."/>
            <person name="Sarate P."/>
            <person name="Gangsoo J."/>
            <person name="Sialana F."/>
            <person name="Bilban M."/>
            <person name="Lubec G."/>
        </authorList>
    </citation>
    <scope>NUCLEOTIDE SEQUENCE</scope>
    <source>
        <tissue evidence="2">Skin</tissue>
    </source>
</reference>
<name>A0A0B6XWI9_9EUPU</name>
<sequence length="64" mass="7679">DREREREIENQHVSCFVRANPNMPRTVDSLKTEVLRRLYIPFTLVIVFLSYMPRRVDSLKTLKT</sequence>
<evidence type="ECO:0000313" key="2">
    <source>
        <dbReference type="EMBL" id="CEK48417.1"/>
    </source>
</evidence>
<feature type="transmembrane region" description="Helical" evidence="1">
    <location>
        <begin position="34"/>
        <end position="52"/>
    </location>
</feature>
<dbReference type="AlphaFoldDB" id="A0A0B6XWI9"/>
<evidence type="ECO:0000256" key="1">
    <source>
        <dbReference type="SAM" id="Phobius"/>
    </source>
</evidence>
<accession>A0A0B6XWI9</accession>
<feature type="non-terminal residue" evidence="2">
    <location>
        <position position="1"/>
    </location>
</feature>
<keyword evidence="1" id="KW-0472">Membrane</keyword>
<keyword evidence="1" id="KW-0812">Transmembrane</keyword>
<gene>
    <name evidence="2" type="primary">ORF3910</name>
</gene>
<protein>
    <submittedName>
        <fullName evidence="2">Uncharacterized protein</fullName>
    </submittedName>
</protein>
<organism evidence="2">
    <name type="scientific">Arion vulgaris</name>
    <dbReference type="NCBI Taxonomy" id="1028688"/>
    <lineage>
        <taxon>Eukaryota</taxon>
        <taxon>Metazoa</taxon>
        <taxon>Spiralia</taxon>
        <taxon>Lophotrochozoa</taxon>
        <taxon>Mollusca</taxon>
        <taxon>Gastropoda</taxon>
        <taxon>Heterobranchia</taxon>
        <taxon>Euthyneura</taxon>
        <taxon>Panpulmonata</taxon>
        <taxon>Eupulmonata</taxon>
        <taxon>Stylommatophora</taxon>
        <taxon>Helicina</taxon>
        <taxon>Arionoidea</taxon>
        <taxon>Arionidae</taxon>
        <taxon>Arion</taxon>
    </lineage>
</organism>
<keyword evidence="1" id="KW-1133">Transmembrane helix</keyword>
<proteinExistence type="predicted"/>